<evidence type="ECO:0000256" key="1">
    <source>
        <dbReference type="SAM" id="MobiDB-lite"/>
    </source>
</evidence>
<dbReference type="AlphaFoldDB" id="A0A061RP87"/>
<reference evidence="2" key="1">
    <citation type="submission" date="2014-05" db="EMBL/GenBank/DDBJ databases">
        <title>The transcriptome of the halophilic microalga Tetraselmis sp. GSL018 isolated from the Great Salt Lake, Utah.</title>
        <authorList>
            <person name="Jinkerson R.E."/>
            <person name="D'Adamo S."/>
            <person name="Posewitz M.C."/>
        </authorList>
    </citation>
    <scope>NUCLEOTIDE SEQUENCE</scope>
    <source>
        <strain evidence="2">GSL018</strain>
    </source>
</reference>
<accession>A0A061RP87</accession>
<feature type="non-terminal residue" evidence="2">
    <location>
        <position position="72"/>
    </location>
</feature>
<sequence length="72" mass="7377">GVATVSDLTSQGGGVGGAEQAGHRGPGPPTKGETDQVGRGASAVHEDCLWQNGARRRREPLREPSSGETLAR</sequence>
<evidence type="ECO:0000313" key="2">
    <source>
        <dbReference type="EMBL" id="JAC74687.1"/>
    </source>
</evidence>
<feature type="non-terminal residue" evidence="2">
    <location>
        <position position="1"/>
    </location>
</feature>
<proteinExistence type="predicted"/>
<gene>
    <name evidence="2" type="ORF">TSPGSL018_25269</name>
</gene>
<organism evidence="2">
    <name type="scientific">Tetraselmis sp. GSL018</name>
    <dbReference type="NCBI Taxonomy" id="582737"/>
    <lineage>
        <taxon>Eukaryota</taxon>
        <taxon>Viridiplantae</taxon>
        <taxon>Chlorophyta</taxon>
        <taxon>core chlorophytes</taxon>
        <taxon>Chlorodendrophyceae</taxon>
        <taxon>Chlorodendrales</taxon>
        <taxon>Chlorodendraceae</taxon>
        <taxon>Tetraselmis</taxon>
    </lineage>
</organism>
<protein>
    <submittedName>
        <fullName evidence="2">Uncharacterized protein</fullName>
    </submittedName>
</protein>
<feature type="region of interest" description="Disordered" evidence="1">
    <location>
        <begin position="1"/>
        <end position="72"/>
    </location>
</feature>
<name>A0A061RP87_9CHLO</name>
<dbReference type="EMBL" id="GBEZ01011062">
    <property type="protein sequence ID" value="JAC74687.1"/>
    <property type="molecule type" value="Transcribed_RNA"/>
</dbReference>
<feature type="compositionally biased region" description="Polar residues" evidence="1">
    <location>
        <begin position="1"/>
        <end position="10"/>
    </location>
</feature>